<dbReference type="SUPFAM" id="SSF47384">
    <property type="entry name" value="Homodimeric domain of signal transducing histidine kinase"/>
    <property type="match status" value="1"/>
</dbReference>
<evidence type="ECO:0000256" key="10">
    <source>
        <dbReference type="ARBA" id="ARBA00074306"/>
    </source>
</evidence>
<dbReference type="Gene3D" id="3.40.50.2300">
    <property type="match status" value="1"/>
</dbReference>
<dbReference type="InterPro" id="IPR003661">
    <property type="entry name" value="HisK_dim/P_dom"/>
</dbReference>
<dbReference type="Pfam" id="PF00512">
    <property type="entry name" value="HisKA"/>
    <property type="match status" value="1"/>
</dbReference>
<dbReference type="InterPro" id="IPR005467">
    <property type="entry name" value="His_kinase_dom"/>
</dbReference>
<dbReference type="CDD" id="cd00082">
    <property type="entry name" value="HisKA"/>
    <property type="match status" value="1"/>
</dbReference>
<dbReference type="PANTHER" id="PTHR43047">
    <property type="entry name" value="TWO-COMPONENT HISTIDINE PROTEIN KINASE"/>
    <property type="match status" value="1"/>
</dbReference>
<keyword evidence="7" id="KW-0418">Kinase</keyword>
<evidence type="ECO:0000256" key="2">
    <source>
        <dbReference type="ARBA" id="ARBA00006402"/>
    </source>
</evidence>
<evidence type="ECO:0000256" key="7">
    <source>
        <dbReference type="ARBA" id="ARBA00022777"/>
    </source>
</evidence>
<dbReference type="PANTHER" id="PTHR43047:SF64">
    <property type="entry name" value="HISTIDINE KINASE CONTAINING CHEY-HOMOLOGOUS RECEIVER DOMAIN AND PAS DOMAIN-RELATED"/>
    <property type="match status" value="1"/>
</dbReference>
<dbReference type="Proteomes" id="UP000823912">
    <property type="component" value="Unassembled WGS sequence"/>
</dbReference>
<evidence type="ECO:0000256" key="1">
    <source>
        <dbReference type="ARBA" id="ARBA00000085"/>
    </source>
</evidence>
<feature type="domain" description="Histidine kinase" evidence="12">
    <location>
        <begin position="134"/>
        <end position="356"/>
    </location>
</feature>
<keyword evidence="5 11" id="KW-0597">Phosphoprotein</keyword>
<organism evidence="14 15">
    <name type="scientific">Candidatus Pullilachnospira gallistercoris</name>
    <dbReference type="NCBI Taxonomy" id="2840911"/>
    <lineage>
        <taxon>Bacteria</taxon>
        <taxon>Bacillati</taxon>
        <taxon>Bacillota</taxon>
        <taxon>Clostridia</taxon>
        <taxon>Lachnospirales</taxon>
        <taxon>Lachnospiraceae</taxon>
        <taxon>Lachnospiraceae incertae sedis</taxon>
        <taxon>Candidatus Pullilachnospira</taxon>
    </lineage>
</organism>
<dbReference type="SMART" id="SM00387">
    <property type="entry name" value="HATPase_c"/>
    <property type="match status" value="1"/>
</dbReference>
<evidence type="ECO:0000256" key="4">
    <source>
        <dbReference type="ARBA" id="ARBA00018672"/>
    </source>
</evidence>
<dbReference type="Gene3D" id="3.30.565.10">
    <property type="entry name" value="Histidine kinase-like ATPase, C-terminal domain"/>
    <property type="match status" value="1"/>
</dbReference>
<dbReference type="InterPro" id="IPR001789">
    <property type="entry name" value="Sig_transdc_resp-reg_receiver"/>
</dbReference>
<evidence type="ECO:0000256" key="9">
    <source>
        <dbReference type="ARBA" id="ARBA00024867"/>
    </source>
</evidence>
<proteinExistence type="inferred from homology"/>
<accession>A0A9D1E842</accession>
<evidence type="ECO:0000259" key="13">
    <source>
        <dbReference type="PROSITE" id="PS50110"/>
    </source>
</evidence>
<name>A0A9D1E842_9FIRM</name>
<evidence type="ECO:0000256" key="11">
    <source>
        <dbReference type="PROSITE-ProRule" id="PRU00169"/>
    </source>
</evidence>
<dbReference type="SUPFAM" id="SSF55874">
    <property type="entry name" value="ATPase domain of HSP90 chaperone/DNA topoisomerase II/histidine kinase"/>
    <property type="match status" value="1"/>
</dbReference>
<dbReference type="EC" id="2.7.13.3" evidence="3"/>
<dbReference type="Pfam" id="PF02518">
    <property type="entry name" value="HATPase_c"/>
    <property type="match status" value="1"/>
</dbReference>
<dbReference type="InterPro" id="IPR003594">
    <property type="entry name" value="HATPase_dom"/>
</dbReference>
<dbReference type="EMBL" id="DVHM01000042">
    <property type="protein sequence ID" value="HIR70149.1"/>
    <property type="molecule type" value="Genomic_DNA"/>
</dbReference>
<comment type="similarity">
    <text evidence="2">In the N-terminal section; belongs to the phytochrome family.</text>
</comment>
<dbReference type="CDD" id="cd17546">
    <property type="entry name" value="REC_hyHK_CKI1_RcsC-like"/>
    <property type="match status" value="1"/>
</dbReference>
<dbReference type="FunFam" id="3.30.565.10:FF:000010">
    <property type="entry name" value="Sensor histidine kinase RcsC"/>
    <property type="match status" value="1"/>
</dbReference>
<dbReference type="SMART" id="SM00448">
    <property type="entry name" value="REC"/>
    <property type="match status" value="1"/>
</dbReference>
<dbReference type="InterPro" id="IPR036890">
    <property type="entry name" value="HATPase_C_sf"/>
</dbReference>
<evidence type="ECO:0000256" key="3">
    <source>
        <dbReference type="ARBA" id="ARBA00012438"/>
    </source>
</evidence>
<dbReference type="Gene3D" id="1.10.287.130">
    <property type="match status" value="1"/>
</dbReference>
<dbReference type="InterPro" id="IPR004358">
    <property type="entry name" value="Sig_transdc_His_kin-like_C"/>
</dbReference>
<dbReference type="PRINTS" id="PR00344">
    <property type="entry name" value="BCTRLSENSOR"/>
</dbReference>
<dbReference type="InterPro" id="IPR011006">
    <property type="entry name" value="CheY-like_superfamily"/>
</dbReference>
<evidence type="ECO:0000256" key="5">
    <source>
        <dbReference type="ARBA" id="ARBA00022553"/>
    </source>
</evidence>
<reference evidence="14" key="2">
    <citation type="journal article" date="2021" name="PeerJ">
        <title>Extensive microbial diversity within the chicken gut microbiome revealed by metagenomics and culture.</title>
        <authorList>
            <person name="Gilroy R."/>
            <person name="Ravi A."/>
            <person name="Getino M."/>
            <person name="Pursley I."/>
            <person name="Horton D.L."/>
            <person name="Alikhan N.F."/>
            <person name="Baker D."/>
            <person name="Gharbi K."/>
            <person name="Hall N."/>
            <person name="Watson M."/>
            <person name="Adriaenssens E.M."/>
            <person name="Foster-Nyarko E."/>
            <person name="Jarju S."/>
            <person name="Secka A."/>
            <person name="Antonio M."/>
            <person name="Oren A."/>
            <person name="Chaudhuri R.R."/>
            <person name="La Ragione R."/>
            <person name="Hildebrand F."/>
            <person name="Pallen M.J."/>
        </authorList>
    </citation>
    <scope>NUCLEOTIDE SEQUENCE</scope>
    <source>
        <strain evidence="14">ChiSjej5B23-6657</strain>
    </source>
</reference>
<dbReference type="PROSITE" id="PS50110">
    <property type="entry name" value="RESPONSE_REGULATORY"/>
    <property type="match status" value="1"/>
</dbReference>
<comment type="catalytic activity">
    <reaction evidence="1">
        <text>ATP + protein L-histidine = ADP + protein N-phospho-L-histidine.</text>
        <dbReference type="EC" id="2.7.13.3"/>
    </reaction>
</comment>
<sequence length="513" mass="57421">MEKERKNDRAWLLMDRQRHGVVEAAGDFAALFGLKCEQVKEDPSQVFAVVSGENGESFAALLGDWNGTVPVSFSVSWNDGERWGEVSLCPLAERDEVFVLFREITDERKLMADMDRKLLLAQEESLAKSAYLSDMSHEIRTPMNGILGLLKLAEGLIPEGGPLDTYMKKIRRLSVHLMSLVNDILDISRIESGRETLENGPVDLYAFGRRLRDMFWESTRQKGIALTVEWLDFDCGSVLGDELRLSQIMMNFLSNAVKFTSAGEIRVTLRQLHREGGSVDLMFRVQDTGIGMDPETIRRIFRPFEQADDHTRSTFGGTGLGMTITDRIVRLMGGEITVESAPGQGSAFSVYLNLLEAPEEGRKEPARGNFSFAGKRVLLAEDNRINGEVAVSLLQDLGAEADWAKDGREALELFEKSPLFFYDVVLLDVRMPRMGGREAARAIRGLKREDAKSTLIFALSADAFPEDRRLSTESRMDGHFAKPVDFEGMQEEIGRMLSEGKDDGERHVESFSA</sequence>
<dbReference type="SMART" id="SM00388">
    <property type="entry name" value="HisKA"/>
    <property type="match status" value="1"/>
</dbReference>
<dbReference type="GO" id="GO:0000155">
    <property type="term" value="F:phosphorelay sensor kinase activity"/>
    <property type="evidence" value="ECO:0007669"/>
    <property type="project" value="InterPro"/>
</dbReference>
<protein>
    <recommendedName>
        <fullName evidence="10">Circadian input-output histidine kinase CikA</fullName>
        <ecNumber evidence="3">2.7.13.3</ecNumber>
    </recommendedName>
    <alternativeName>
        <fullName evidence="4">Stage 0 sporulation protein A homolog</fullName>
    </alternativeName>
</protein>
<dbReference type="SUPFAM" id="SSF52172">
    <property type="entry name" value="CheY-like"/>
    <property type="match status" value="1"/>
</dbReference>
<keyword evidence="6" id="KW-0808">Transferase</keyword>
<evidence type="ECO:0000259" key="12">
    <source>
        <dbReference type="PROSITE" id="PS50109"/>
    </source>
</evidence>
<evidence type="ECO:0000256" key="6">
    <source>
        <dbReference type="ARBA" id="ARBA00022679"/>
    </source>
</evidence>
<feature type="domain" description="Response regulatory" evidence="13">
    <location>
        <begin position="376"/>
        <end position="497"/>
    </location>
</feature>
<dbReference type="CDD" id="cd16922">
    <property type="entry name" value="HATPase_EvgS-ArcB-TorS-like"/>
    <property type="match status" value="1"/>
</dbReference>
<keyword evidence="8" id="KW-0902">Two-component regulatory system</keyword>
<gene>
    <name evidence="14" type="ORF">IAA55_02580</name>
</gene>
<evidence type="ECO:0000313" key="14">
    <source>
        <dbReference type="EMBL" id="HIR70149.1"/>
    </source>
</evidence>
<dbReference type="InterPro" id="IPR036097">
    <property type="entry name" value="HisK_dim/P_sf"/>
</dbReference>
<evidence type="ECO:0000256" key="8">
    <source>
        <dbReference type="ARBA" id="ARBA00023012"/>
    </source>
</evidence>
<dbReference type="AlphaFoldDB" id="A0A9D1E842"/>
<comment type="caution">
    <text evidence="14">The sequence shown here is derived from an EMBL/GenBank/DDBJ whole genome shotgun (WGS) entry which is preliminary data.</text>
</comment>
<comment type="function">
    <text evidence="9">May play the central regulatory role in sporulation. It may be an element of the effector pathway responsible for the activation of sporulation genes in response to nutritional stress. Spo0A may act in concert with spo0H (a sigma factor) to control the expression of some genes that are critical to the sporulation process.</text>
</comment>
<dbReference type="Pfam" id="PF00072">
    <property type="entry name" value="Response_reg"/>
    <property type="match status" value="1"/>
</dbReference>
<feature type="modified residue" description="4-aspartylphosphate" evidence="11">
    <location>
        <position position="428"/>
    </location>
</feature>
<reference evidence="14" key="1">
    <citation type="submission" date="2020-10" db="EMBL/GenBank/DDBJ databases">
        <authorList>
            <person name="Gilroy R."/>
        </authorList>
    </citation>
    <scope>NUCLEOTIDE SEQUENCE</scope>
    <source>
        <strain evidence="14">ChiSjej5B23-6657</strain>
    </source>
</reference>
<evidence type="ECO:0000313" key="15">
    <source>
        <dbReference type="Proteomes" id="UP000823912"/>
    </source>
</evidence>
<dbReference type="PROSITE" id="PS50109">
    <property type="entry name" value="HIS_KIN"/>
    <property type="match status" value="1"/>
</dbReference>